<dbReference type="GO" id="GO:0006629">
    <property type="term" value="P:lipid metabolic process"/>
    <property type="evidence" value="ECO:0007669"/>
    <property type="project" value="InterPro"/>
</dbReference>
<dbReference type="AlphaFoldDB" id="A0A8E2I7L6"/>
<comment type="caution">
    <text evidence="2">The sequence shown here is derived from an EMBL/GenBank/DDBJ whole genome shotgun (WGS) entry which is preliminary data.</text>
</comment>
<reference evidence="2 3" key="1">
    <citation type="submission" date="2017-01" db="EMBL/GenBank/DDBJ databases">
        <title>Draft genome sequence of Bacillus oleronius.</title>
        <authorList>
            <person name="Allam M."/>
        </authorList>
    </citation>
    <scope>NUCLEOTIDE SEQUENCE [LARGE SCALE GENOMIC DNA]</scope>
    <source>
        <strain evidence="2 3">DSM 9356</strain>
    </source>
</reference>
<gene>
    <name evidence="2" type="ORF">BWZ43_24920</name>
</gene>
<keyword evidence="3" id="KW-1185">Reference proteome</keyword>
<dbReference type="SUPFAM" id="SSF51695">
    <property type="entry name" value="PLC-like phosphodiesterases"/>
    <property type="match status" value="1"/>
</dbReference>
<sequence>MTLIFAHRGSAGTHPENTMESFIAAEKCGADGIELDVHLSKEGEIVVIHDETVDRTTNGKGFVQDFFLSDLKSLNASYKFKTFQSFIRVPRIPTLREVFDWMKGNQLQCNIELKNGKIMYPFLEEKVIDLIREYQYEERIIISSFNHYSLVHCYQLAPDIETAPLYSEGLYMPWIYARAIHAKGMHPNMKAAPDMIIRGAIEDGIAVRPYTVNKKEDMERLIAIECSAIITDYPEKAKKIKKQMMKT</sequence>
<dbReference type="PROSITE" id="PS51704">
    <property type="entry name" value="GP_PDE"/>
    <property type="match status" value="1"/>
</dbReference>
<evidence type="ECO:0000313" key="3">
    <source>
        <dbReference type="Proteomes" id="UP000189761"/>
    </source>
</evidence>
<feature type="domain" description="GP-PDE" evidence="1">
    <location>
        <begin position="2"/>
        <end position="241"/>
    </location>
</feature>
<organism evidence="2 3">
    <name type="scientific">Heyndrickxia oleronia</name>
    <dbReference type="NCBI Taxonomy" id="38875"/>
    <lineage>
        <taxon>Bacteria</taxon>
        <taxon>Bacillati</taxon>
        <taxon>Bacillota</taxon>
        <taxon>Bacilli</taxon>
        <taxon>Bacillales</taxon>
        <taxon>Bacillaceae</taxon>
        <taxon>Heyndrickxia</taxon>
    </lineage>
</organism>
<dbReference type="GO" id="GO:0008081">
    <property type="term" value="F:phosphoric diester hydrolase activity"/>
    <property type="evidence" value="ECO:0007669"/>
    <property type="project" value="InterPro"/>
</dbReference>
<evidence type="ECO:0000313" key="2">
    <source>
        <dbReference type="EMBL" id="OOP65504.1"/>
    </source>
</evidence>
<accession>A0A8E2I7L6</accession>
<protein>
    <recommendedName>
        <fullName evidence="1">GP-PDE domain-containing protein</fullName>
    </recommendedName>
</protein>
<dbReference type="EMBL" id="MTLA01000489">
    <property type="protein sequence ID" value="OOP65504.1"/>
    <property type="molecule type" value="Genomic_DNA"/>
</dbReference>
<dbReference type="Gene3D" id="3.20.20.190">
    <property type="entry name" value="Phosphatidylinositol (PI) phosphodiesterase"/>
    <property type="match status" value="1"/>
</dbReference>
<dbReference type="InterPro" id="IPR017946">
    <property type="entry name" value="PLC-like_Pdiesterase_TIM-brl"/>
</dbReference>
<evidence type="ECO:0000259" key="1">
    <source>
        <dbReference type="PROSITE" id="PS51704"/>
    </source>
</evidence>
<dbReference type="PANTHER" id="PTHR46211">
    <property type="entry name" value="GLYCEROPHOSPHORYL DIESTER PHOSPHODIESTERASE"/>
    <property type="match status" value="1"/>
</dbReference>
<dbReference type="Proteomes" id="UP000189761">
    <property type="component" value="Unassembled WGS sequence"/>
</dbReference>
<dbReference type="RefSeq" id="WP_058002241.1">
    <property type="nucleotide sequence ID" value="NZ_CP065424.1"/>
</dbReference>
<dbReference type="PANTHER" id="PTHR46211:SF1">
    <property type="entry name" value="GLYCEROPHOSPHODIESTER PHOSPHODIESTERASE, CYTOPLASMIC"/>
    <property type="match status" value="1"/>
</dbReference>
<dbReference type="InterPro" id="IPR030395">
    <property type="entry name" value="GP_PDE_dom"/>
</dbReference>
<name>A0A8E2I7L6_9BACI</name>
<dbReference type="CDD" id="cd08563">
    <property type="entry name" value="GDPD_TtGDE_like"/>
    <property type="match status" value="1"/>
</dbReference>
<dbReference type="Pfam" id="PF03009">
    <property type="entry name" value="GDPD"/>
    <property type="match status" value="1"/>
</dbReference>
<proteinExistence type="predicted"/>